<sequence length="108" mass="12834">MTNMIEYTLIGLISFAIILLLISFFQKDRVKEVEEQVEQLTLSTMQQLYEIKKRVKALEEELLVGMELFSTEEQIWHLHKQGWTKEQIARKLNMPIDEVNIVIARNER</sequence>
<protein>
    <submittedName>
        <fullName evidence="2">Uncharacterized protein</fullName>
    </submittedName>
</protein>
<dbReference type="AlphaFoldDB" id="A0AAX2A5J1"/>
<dbReference type="Proteomes" id="UP000286434">
    <property type="component" value="Unassembled WGS sequence"/>
</dbReference>
<feature type="transmembrane region" description="Helical" evidence="1">
    <location>
        <begin position="6"/>
        <end position="25"/>
    </location>
</feature>
<dbReference type="EMBL" id="SBBW01000004">
    <property type="protein sequence ID" value="RWU15941.1"/>
    <property type="molecule type" value="Genomic_DNA"/>
</dbReference>
<evidence type="ECO:0000313" key="2">
    <source>
        <dbReference type="EMBL" id="RWU15941.1"/>
    </source>
</evidence>
<gene>
    <name evidence="2" type="ORF">EA138_02200</name>
</gene>
<keyword evidence="1" id="KW-0812">Transmembrane</keyword>
<comment type="caution">
    <text evidence="2">The sequence shown here is derived from an EMBL/GenBank/DDBJ whole genome shotgun (WGS) entry which is preliminary data.</text>
</comment>
<proteinExistence type="predicted"/>
<name>A0AAX2A5J1_9BACL</name>
<evidence type="ECO:0000256" key="1">
    <source>
        <dbReference type="SAM" id="Phobius"/>
    </source>
</evidence>
<accession>A0AAX2A5J1</accession>
<evidence type="ECO:0000313" key="3">
    <source>
        <dbReference type="Proteomes" id="UP000286434"/>
    </source>
</evidence>
<organism evidence="2 3">
    <name type="scientific">Anoxybacillus flavithermus</name>
    <dbReference type="NCBI Taxonomy" id="33934"/>
    <lineage>
        <taxon>Bacteria</taxon>
        <taxon>Bacillati</taxon>
        <taxon>Bacillota</taxon>
        <taxon>Bacilli</taxon>
        <taxon>Bacillales</taxon>
        <taxon>Anoxybacillaceae</taxon>
        <taxon>Anoxybacillus</taxon>
    </lineage>
</organism>
<keyword evidence="1" id="KW-1133">Transmembrane helix</keyword>
<reference evidence="2 3" key="1">
    <citation type="submission" date="2019-01" db="EMBL/GenBank/DDBJ databases">
        <title>Anoxybacillus flavithermus in powdered infant formula.</title>
        <authorList>
            <person name="Rhee M.S."/>
            <person name="Choi I.-G."/>
            <person name="Cho T.J."/>
            <person name="Park B."/>
        </authorList>
    </citation>
    <scope>NUCLEOTIDE SEQUENCE [LARGE SCALE GENOMIC DNA]</scope>
    <source>
        <strain evidence="2 3">FHS-PPAM212</strain>
    </source>
</reference>
<keyword evidence="1" id="KW-0472">Membrane</keyword>